<gene>
    <name evidence="2" type="ORF">VC83_06119</name>
</gene>
<name>A0A177ACJ8_9PEZI</name>
<organism evidence="2">
    <name type="scientific">Pseudogymnoascus destructans</name>
    <dbReference type="NCBI Taxonomy" id="655981"/>
    <lineage>
        <taxon>Eukaryota</taxon>
        <taxon>Fungi</taxon>
        <taxon>Dikarya</taxon>
        <taxon>Ascomycota</taxon>
        <taxon>Pezizomycotina</taxon>
        <taxon>Leotiomycetes</taxon>
        <taxon>Thelebolales</taxon>
        <taxon>Thelebolaceae</taxon>
        <taxon>Pseudogymnoascus</taxon>
    </lineage>
</organism>
<dbReference type="EMBL" id="KV441395">
    <property type="protein sequence ID" value="OAF58904.1"/>
    <property type="molecule type" value="Genomic_DNA"/>
</dbReference>
<evidence type="ECO:0000313" key="2">
    <source>
        <dbReference type="EMBL" id="OAF58904.1"/>
    </source>
</evidence>
<proteinExistence type="predicted"/>
<accession>A0A177ACJ8</accession>
<feature type="compositionally biased region" description="Basic residues" evidence="1">
    <location>
        <begin position="67"/>
        <end position="77"/>
    </location>
</feature>
<feature type="region of interest" description="Disordered" evidence="1">
    <location>
        <begin position="67"/>
        <end position="94"/>
    </location>
</feature>
<dbReference type="AlphaFoldDB" id="A0A177ACJ8"/>
<dbReference type="GeneID" id="36289181"/>
<reference evidence="2" key="1">
    <citation type="submission" date="2016-03" db="EMBL/GenBank/DDBJ databases">
        <title>Updated assembly of Pseudogymnoascus destructans, the fungus causing white-nose syndrome of bats.</title>
        <authorList>
            <person name="Palmer J.M."/>
            <person name="Drees K.P."/>
            <person name="Foster J.T."/>
            <person name="Lindner D.L."/>
        </authorList>
    </citation>
    <scope>NUCLEOTIDE SEQUENCE [LARGE SCALE GENOMIC DNA]</scope>
    <source>
        <strain evidence="2">20631-21</strain>
    </source>
</reference>
<dbReference type="Proteomes" id="UP000077154">
    <property type="component" value="Unassembled WGS sequence"/>
</dbReference>
<sequence>MFDSLPWFLEEEHHALVAAEAALPVVDQPNTTRKRTETQGECWPVQYSHFDDEGDQTQACAWTPRALARRQRKQRTRKATDKAPAGGGTGIFKLGSIIPSVEPTLSPAR</sequence>
<evidence type="ECO:0000256" key="1">
    <source>
        <dbReference type="SAM" id="MobiDB-lite"/>
    </source>
</evidence>
<dbReference type="RefSeq" id="XP_024324188.1">
    <property type="nucleotide sequence ID" value="XM_024469724.1"/>
</dbReference>
<protein>
    <submittedName>
        <fullName evidence="2">Uncharacterized protein</fullName>
    </submittedName>
</protein>